<evidence type="ECO:0000313" key="1">
    <source>
        <dbReference type="Ensembl" id="ENSBJAP00000014693.1"/>
    </source>
</evidence>
<dbReference type="GO" id="GO:0060294">
    <property type="term" value="P:cilium movement involved in cell motility"/>
    <property type="evidence" value="ECO:0007669"/>
    <property type="project" value="InterPro"/>
</dbReference>
<dbReference type="Proteomes" id="UP000694555">
    <property type="component" value="Unplaced"/>
</dbReference>
<proteinExistence type="predicted"/>
<dbReference type="InterPro" id="IPR039586">
    <property type="entry name" value="CFAP46"/>
</dbReference>
<organism evidence="1 2">
    <name type="scientific">Buteo japonicus</name>
    <dbReference type="NCBI Taxonomy" id="224669"/>
    <lineage>
        <taxon>Eukaryota</taxon>
        <taxon>Metazoa</taxon>
        <taxon>Chordata</taxon>
        <taxon>Craniata</taxon>
        <taxon>Vertebrata</taxon>
        <taxon>Euteleostomi</taxon>
        <taxon>Archelosauria</taxon>
        <taxon>Archosauria</taxon>
        <taxon>Dinosauria</taxon>
        <taxon>Saurischia</taxon>
        <taxon>Theropoda</taxon>
        <taxon>Coelurosauria</taxon>
        <taxon>Aves</taxon>
        <taxon>Neognathae</taxon>
        <taxon>Neoaves</taxon>
        <taxon>Telluraves</taxon>
        <taxon>Accipitrimorphae</taxon>
        <taxon>Accipitriformes</taxon>
        <taxon>Accipitridae</taxon>
        <taxon>Accipitrinae</taxon>
        <taxon>Buteo</taxon>
    </lineage>
</organism>
<accession>A0A8C0HM02</accession>
<reference evidence="1" key="2">
    <citation type="submission" date="2025-09" db="UniProtKB">
        <authorList>
            <consortium name="Ensembl"/>
        </authorList>
    </citation>
    <scope>IDENTIFICATION</scope>
</reference>
<dbReference type="GO" id="GO:0035082">
    <property type="term" value="P:axoneme assembly"/>
    <property type="evidence" value="ECO:0007669"/>
    <property type="project" value="InterPro"/>
</dbReference>
<keyword evidence="2" id="KW-1185">Reference proteome</keyword>
<evidence type="ECO:0008006" key="3">
    <source>
        <dbReference type="Google" id="ProtNLM"/>
    </source>
</evidence>
<dbReference type="AlphaFoldDB" id="A0A8C0HM02"/>
<dbReference type="Ensembl" id="ENSBJAT00000015091.1">
    <property type="protein sequence ID" value="ENSBJAP00000014693.1"/>
    <property type="gene ID" value="ENSBJAG00000009742.1"/>
</dbReference>
<sequence length="823" mass="93917">VKLGYLEMSSDCLQMYFKTRFPVNQFLGRAYLCQGQLHTPLSTDNLCPCPSCTGDPRTGYYFLIYNASVLYWQLVRPYLKPGFRYCLIPSLSQIVKVLNQTEEQDNEWRAELMINLLECFLDASKLKEAKEFSSTAAIFIKENVPDKYSQIFSLMTQLELIKNLELTLKHAVQLGDPEVIQVVSATQWNLCLPLLQHNLHQHVRKPLISVADVLEEIDSMLTLLRCQVHMEIARIEEDGDRIEAAVEHLQKAIHLNNGGQYQEHLRLIFNRLHLHTMLYKSPERLEDQAVMMIEQAKRGKQKDNVRKKRSLLVNAGLALAPDSFQIVLDSENEAKVSSGKSRSQISYLCAKAQHHHKSVEKVDEHLEHLRNEGDRERIILWADLAKVARKQEVWDVCRAACRFCLLYDDTLFRKKIYFSVSFQATVHLLRLQGIELNDHAVPPEGTSQYHPGNGSYLPESDPEWKTYSLWIDYLSRYAMENFQRAAKIGEELNEAWIVHNAVVYILNYNRHLISSGRQREIIEYLQTLLGAIKTVGSTVILLMLCNALARGLILCWIPKPKLKHEKANVIQPFSVDPSGLPDIKAALEICEFALNVTTGTIPNETVPVAAQQQIIATWVKAKQLNQQQISCKLGTEEENNDDAQNPMARILVGLEMYSCNGLGLMDFTVPSLPQLVKLALECSWSDSLVELQTLTRLTYFAYVSHDYEIVMTCSKRILPGNRLRQEMLSTTACIQGKSIMEYLSGRKHLRVAASQAFVQSARYAGKAGNYSLVMFAARHFWNTCLPLLRSPHDREHFKEPTETILKSIIKAESKNKQVRISNS</sequence>
<dbReference type="PANTHER" id="PTHR15977:SF15">
    <property type="entry name" value="CILIA- AND FLAGELLA-ASSOCIATED PROTEIN 46"/>
    <property type="match status" value="1"/>
</dbReference>
<protein>
    <recommendedName>
        <fullName evidence="3">Cilia and flagella associated protein 46</fullName>
    </recommendedName>
</protein>
<evidence type="ECO:0000313" key="2">
    <source>
        <dbReference type="Proteomes" id="UP000694555"/>
    </source>
</evidence>
<dbReference type="PANTHER" id="PTHR15977">
    <property type="entry name" value="CILIA- AND FLAGELLA-ASSOCIATED PROTEIN 46"/>
    <property type="match status" value="1"/>
</dbReference>
<name>A0A8C0HM02_9AVES</name>
<reference evidence="1" key="1">
    <citation type="submission" date="2025-08" db="UniProtKB">
        <authorList>
            <consortium name="Ensembl"/>
        </authorList>
    </citation>
    <scope>IDENTIFICATION</scope>
</reference>